<dbReference type="PROSITE" id="PS50943">
    <property type="entry name" value="HTH_CROC1"/>
    <property type="match status" value="1"/>
</dbReference>
<dbReference type="RefSeq" id="WP_127338812.1">
    <property type="nucleotide sequence ID" value="NZ_QWDM01000007.1"/>
</dbReference>
<dbReference type="InterPro" id="IPR010982">
    <property type="entry name" value="Lambda_DNA-bd_dom_sf"/>
</dbReference>
<dbReference type="Pfam" id="PF01381">
    <property type="entry name" value="HTH_3"/>
    <property type="match status" value="1"/>
</dbReference>
<dbReference type="InterPro" id="IPR001387">
    <property type="entry name" value="Cro/C1-type_HTH"/>
</dbReference>
<evidence type="ECO:0000313" key="3">
    <source>
        <dbReference type="Proteomes" id="UP000288102"/>
    </source>
</evidence>
<proteinExistence type="predicted"/>
<feature type="domain" description="HTH cro/C1-type" evidence="1">
    <location>
        <begin position="6"/>
        <end position="60"/>
    </location>
</feature>
<keyword evidence="3" id="KW-1185">Reference proteome</keyword>
<dbReference type="CDD" id="cd00093">
    <property type="entry name" value="HTH_XRE"/>
    <property type="match status" value="1"/>
</dbReference>
<evidence type="ECO:0000259" key="1">
    <source>
        <dbReference type="PROSITE" id="PS50943"/>
    </source>
</evidence>
<organism evidence="2 3">
    <name type="scientific">Flavobacterium cupreum</name>
    <dbReference type="NCBI Taxonomy" id="2133766"/>
    <lineage>
        <taxon>Bacteria</taxon>
        <taxon>Pseudomonadati</taxon>
        <taxon>Bacteroidota</taxon>
        <taxon>Flavobacteriia</taxon>
        <taxon>Flavobacteriales</taxon>
        <taxon>Flavobacteriaceae</taxon>
        <taxon>Flavobacterium</taxon>
    </lineage>
</organism>
<protein>
    <submittedName>
        <fullName evidence="2">XRE family transcriptional regulator</fullName>
    </submittedName>
</protein>
<dbReference type="EMBL" id="QWDM01000007">
    <property type="protein sequence ID" value="RUT70131.1"/>
    <property type="molecule type" value="Genomic_DNA"/>
</dbReference>
<dbReference type="GO" id="GO:0003677">
    <property type="term" value="F:DNA binding"/>
    <property type="evidence" value="ECO:0007669"/>
    <property type="project" value="InterPro"/>
</dbReference>
<dbReference type="OrthoDB" id="1446758at2"/>
<name>A0A434A6V2_9FLAO</name>
<dbReference type="Gene3D" id="1.10.260.40">
    <property type="entry name" value="lambda repressor-like DNA-binding domains"/>
    <property type="match status" value="1"/>
</dbReference>
<evidence type="ECO:0000313" key="2">
    <source>
        <dbReference type="EMBL" id="RUT70131.1"/>
    </source>
</evidence>
<comment type="caution">
    <text evidence="2">The sequence shown here is derived from an EMBL/GenBank/DDBJ whole genome shotgun (WGS) entry which is preliminary data.</text>
</comment>
<reference evidence="3" key="1">
    <citation type="journal article" date="2019" name="Syst. Appl. Microbiol.">
        <title>Flavobacterium circumlabens sp. nov. and Flavobacterium cupreum sp. nov., two psychrotrophic species isolated from Antarctic environmental samples.</title>
        <authorList>
            <person name="Kralova S."/>
            <person name="Busse H.-J."/>
            <person name="Svec P."/>
            <person name="Maslanova I."/>
            <person name="Stankova E."/>
            <person name="Bartak M."/>
            <person name="Sedlacek I."/>
        </authorList>
    </citation>
    <scope>NUCLEOTIDE SEQUENCE [LARGE SCALE GENOMIC DNA]</scope>
    <source>
        <strain evidence="3">CCM 8825</strain>
    </source>
</reference>
<gene>
    <name evidence="2" type="ORF">D0817_13220</name>
</gene>
<dbReference type="Proteomes" id="UP000288102">
    <property type="component" value="Unassembled WGS sequence"/>
</dbReference>
<sequence length="114" mass="13591">MIKNRLKAERREKKLSQEQIAELLFMDQSQYNRREKGLIKISTQEWKKMAKILNVKVEDIFESDDTLFSINTNQREKDKSKNGIKIKIIIPQSEINELYKKLDDLLIILKNKIL</sequence>
<dbReference type="SMART" id="SM00530">
    <property type="entry name" value="HTH_XRE"/>
    <property type="match status" value="1"/>
</dbReference>
<dbReference type="SUPFAM" id="SSF47413">
    <property type="entry name" value="lambda repressor-like DNA-binding domains"/>
    <property type="match status" value="1"/>
</dbReference>
<accession>A0A434A6V2</accession>
<dbReference type="AlphaFoldDB" id="A0A434A6V2"/>